<sequence>MTALSALVAVCLTGCAPTLSNTASQWSAADSQEETMATETISIAALHCDVPMNWEDVSRSDATEVYPVAYSSTDKGGATSTLRFSPDYHNATTVAEAVSQVSAPDEDAETEHGITGSTTQPGQPYPGAVTARTAEHYFATEAGTEMVTHWWFLQDEKTGTIYAVEFTGEDTDDSVALIETIDSSIRLGDA</sequence>
<proteinExistence type="predicted"/>
<reference evidence="1" key="1">
    <citation type="submission" date="2022-05" db="EMBL/GenBank/DDBJ databases">
        <title>Complete genome sequence of toluene-degrading Gulosibacter sediminis strain ACHW.36C.</title>
        <authorList>
            <person name="Wai A.C."/>
            <person name="Lai G.K."/>
            <person name="Griffin S.D."/>
            <person name="Leung F.C."/>
        </authorList>
    </citation>
    <scope>NUCLEOTIDE SEQUENCE [LARGE SCALE GENOMIC DNA]</scope>
    <source>
        <strain evidence="1">ACHW.36C</strain>
    </source>
</reference>
<accession>A0ABY4N1X0</accession>
<protein>
    <recommendedName>
        <fullName evidence="2">Lipoprotein</fullName>
    </recommendedName>
</protein>
<dbReference type="EMBL" id="CP097160">
    <property type="protein sequence ID" value="UQN15503.1"/>
    <property type="molecule type" value="Genomic_DNA"/>
</dbReference>
<evidence type="ECO:0008006" key="2">
    <source>
        <dbReference type="Google" id="ProtNLM"/>
    </source>
</evidence>
<gene>
    <name evidence="1" type="ORF">M3M28_03290</name>
</gene>
<organism evidence="1">
    <name type="scientific">Gulosibacter sediminis</name>
    <dbReference type="NCBI Taxonomy" id="1729695"/>
    <lineage>
        <taxon>Bacteria</taxon>
        <taxon>Bacillati</taxon>
        <taxon>Actinomycetota</taxon>
        <taxon>Actinomycetes</taxon>
        <taxon>Micrococcales</taxon>
        <taxon>Microbacteriaceae</taxon>
        <taxon>Gulosibacter</taxon>
    </lineage>
</organism>
<name>A0ABY4N1X0_9MICO</name>
<evidence type="ECO:0000313" key="1">
    <source>
        <dbReference type="EMBL" id="UQN15503.1"/>
    </source>
</evidence>